<comment type="caution">
    <text evidence="2">The sequence shown here is derived from an EMBL/GenBank/DDBJ whole genome shotgun (WGS) entry which is preliminary data.</text>
</comment>
<evidence type="ECO:0000256" key="1">
    <source>
        <dbReference type="SAM" id="SignalP"/>
    </source>
</evidence>
<gene>
    <name evidence="2" type="ORF">PLOB_00031516</name>
</gene>
<name>A0ABN8NWL2_9CNID</name>
<keyword evidence="1" id="KW-0732">Signal</keyword>
<evidence type="ECO:0008006" key="4">
    <source>
        <dbReference type="Google" id="ProtNLM"/>
    </source>
</evidence>
<organism evidence="2 3">
    <name type="scientific">Porites lobata</name>
    <dbReference type="NCBI Taxonomy" id="104759"/>
    <lineage>
        <taxon>Eukaryota</taxon>
        <taxon>Metazoa</taxon>
        <taxon>Cnidaria</taxon>
        <taxon>Anthozoa</taxon>
        <taxon>Hexacorallia</taxon>
        <taxon>Scleractinia</taxon>
        <taxon>Fungiina</taxon>
        <taxon>Poritidae</taxon>
        <taxon>Porites</taxon>
    </lineage>
</organism>
<feature type="chain" id="PRO_5046221812" description="Secreted protein" evidence="1">
    <location>
        <begin position="23"/>
        <end position="85"/>
    </location>
</feature>
<accession>A0ABN8NWL2</accession>
<feature type="signal peptide" evidence="1">
    <location>
        <begin position="1"/>
        <end position="22"/>
    </location>
</feature>
<dbReference type="EMBL" id="CALNXK010000040">
    <property type="protein sequence ID" value="CAH3124974.1"/>
    <property type="molecule type" value="Genomic_DNA"/>
</dbReference>
<evidence type="ECO:0000313" key="2">
    <source>
        <dbReference type="EMBL" id="CAH3124974.1"/>
    </source>
</evidence>
<sequence length="85" mass="9446">MTSKVFLVVFILATTLLLQSEAFHVGTAGDLRHGKKRDSLPGRIQLPDEYTPQYLCTICASVAPICRKPARGRSVETWKPSSEEK</sequence>
<reference evidence="2 3" key="1">
    <citation type="submission" date="2022-05" db="EMBL/GenBank/DDBJ databases">
        <authorList>
            <consortium name="Genoscope - CEA"/>
            <person name="William W."/>
        </authorList>
    </citation>
    <scope>NUCLEOTIDE SEQUENCE [LARGE SCALE GENOMIC DNA]</scope>
</reference>
<proteinExistence type="predicted"/>
<evidence type="ECO:0000313" key="3">
    <source>
        <dbReference type="Proteomes" id="UP001159405"/>
    </source>
</evidence>
<protein>
    <recommendedName>
        <fullName evidence="4">Secreted protein</fullName>
    </recommendedName>
</protein>
<keyword evidence="3" id="KW-1185">Reference proteome</keyword>
<dbReference type="Proteomes" id="UP001159405">
    <property type="component" value="Unassembled WGS sequence"/>
</dbReference>